<accession>A0A376DN53</accession>
<dbReference type="EMBL" id="UFXZ01000001">
    <property type="protein sequence ID" value="STC91567.1"/>
    <property type="molecule type" value="Genomic_DNA"/>
</dbReference>
<dbReference type="Pfam" id="PF04357">
    <property type="entry name" value="TamB"/>
    <property type="match status" value="1"/>
</dbReference>
<evidence type="ECO:0000259" key="5">
    <source>
        <dbReference type="Pfam" id="PF04357"/>
    </source>
</evidence>
<dbReference type="RefSeq" id="WP_024523504.1">
    <property type="nucleotide sequence ID" value="NZ_CP065626.1"/>
</dbReference>
<dbReference type="OrthoDB" id="5555605at2"/>
<comment type="subcellular location">
    <subcellularLocation>
        <location evidence="1">Membrane</location>
        <topology evidence="1">Single-pass membrane protein</topology>
    </subcellularLocation>
</comment>
<evidence type="ECO:0000256" key="4">
    <source>
        <dbReference type="ARBA" id="ARBA00023136"/>
    </source>
</evidence>
<evidence type="ECO:0000313" key="6">
    <source>
        <dbReference type="EMBL" id="STC91567.1"/>
    </source>
</evidence>
<dbReference type="Proteomes" id="UP000255248">
    <property type="component" value="Unassembled WGS sequence"/>
</dbReference>
<sequence>MRLYNISRYVLMALLGLLLLVVALVGALMTQSGLHLALNAAARWVPGLEIGRVEGGWRDLTLSDVGYRMPGVAVQVGQFHLSLDIGCLKQSELCLNVLSAQRVRVDVNTQALPPSEPQTVPVQPLGRLHTPYPLLVRLLRLDDVQVNVDGTAIALTSLRSGAAWRAQSVRVLPSHIQGLRIVVAQARASSPTPPPASSSAQTMPESLGETLTTLFSRPLLPALTGRDLPLDVAISRISAEQVQIQAASELAISSLELRAAVDQHRLVLHTLKIRAAQGALTARGNARLTGDWPLDLQLNASVNQAPLKGEKLRLALTGALYGKVALDANLSGPLRATLRGEAQLAKAGLPLSLTLDSNGLRWPLSAPPDYQVDALKLRLAGSAHDYRLQLSGAFRGKGLPDARVDLQGNGNERQFTLSKLQLAALDGQAEVQGVADWSKAISWRANLTLAGINTGRQWPEWPSKLTGKLETRGSLYGGSWQLNVPQLQLAGRIKQNTVDVRGQLRGNQAGQWQIPQLHVALGRNRIDVNGDLAEKRWSLDVGIDAPHLDGTLPGLAGTARGTLKLRGDRQAPQLLADLQANGLRWQALTIRHVALLGDVRSDKQIQGKLDLRVDQLQQGEIAISQLTLRAGGNERQHRLQLVVQGTPVAGQLTLNGSLAQDKQSWSGSLTNTDFTTPVGEWRLTRPIALNYRVAKQQMAIGPHCWANPHARLCIPQTIEVGESGHASLVLERFDLAMLQPFLGPDSQVSGSFSGRAQATWQAGQGLPQAGLTLNGDGVKISQNVQGNTLPIALNQVTLEARLTQGQARLTWLLGIAGNGQLRGDVRVANLLGARNLSGNVAIDRFSLALLNPALMKGEKAQGMLNAALRLGGTTLHPQLYGRLALAGVDIDGQFMPFDVTDANLAIDFAGVSSVLQGVIKTSQGQLNLSGNADWRNLNAWRASIAAKGTRLRVTVPPMVRLDVSPNIVFEASPEQLSLNGRVDIPWARITVQELPESAVGVSADEVMLNNAHQPIKPATASIPLHTDLTIAIGNNVRLSAFGLKAALKGELKVIQNQNGLGLNGQIMIPQGRFAAYGQDLLIRQGELVFAGPPGNPLLNIEAVRNPESTANDVTVGVRVTGLADQPKLEVFSDPAMSQQEALSYLLRGQGLDSTGADSNAMTSMLIGLGVAQSGKLVGKIGETFGVSNLTLDSQGVGDSSQVVVSGYVLPGLQVKYGVGIFDSLATLTLRYRLMPNLYLEAVSGVNQALDLLYQFEF</sequence>
<name>A0A376DN53_9GAMM</name>
<protein>
    <submittedName>
        <fullName evidence="6">Family of uncharacterized function (DUF490)</fullName>
    </submittedName>
</protein>
<feature type="domain" description="Translocation and assembly module TamB C-terminal" evidence="5">
    <location>
        <begin position="921"/>
        <end position="1257"/>
    </location>
</feature>
<dbReference type="STRING" id="93378.A9798_14785"/>
<gene>
    <name evidence="6" type="ORF">NCTC12121_03106</name>
</gene>
<dbReference type="GO" id="GO:0097347">
    <property type="term" value="C:TAM protein secretion complex"/>
    <property type="evidence" value="ECO:0007669"/>
    <property type="project" value="TreeGrafter"/>
</dbReference>
<keyword evidence="4" id="KW-0472">Membrane</keyword>
<evidence type="ECO:0000313" key="7">
    <source>
        <dbReference type="Proteomes" id="UP000255248"/>
    </source>
</evidence>
<dbReference type="AlphaFoldDB" id="A0A376DN53"/>
<proteinExistence type="predicted"/>
<keyword evidence="2" id="KW-0812">Transmembrane</keyword>
<evidence type="ECO:0000256" key="3">
    <source>
        <dbReference type="ARBA" id="ARBA00022989"/>
    </source>
</evidence>
<organism evidence="6 7">
    <name type="scientific">Edwardsiella hoshinae</name>
    <dbReference type="NCBI Taxonomy" id="93378"/>
    <lineage>
        <taxon>Bacteria</taxon>
        <taxon>Pseudomonadati</taxon>
        <taxon>Pseudomonadota</taxon>
        <taxon>Gammaproteobacteria</taxon>
        <taxon>Enterobacterales</taxon>
        <taxon>Hafniaceae</taxon>
        <taxon>Edwardsiella</taxon>
    </lineage>
</organism>
<dbReference type="PANTHER" id="PTHR36985">
    <property type="entry name" value="TRANSLOCATION AND ASSEMBLY MODULE SUBUNIT TAMB"/>
    <property type="match status" value="1"/>
</dbReference>
<evidence type="ECO:0000256" key="1">
    <source>
        <dbReference type="ARBA" id="ARBA00004167"/>
    </source>
</evidence>
<dbReference type="PANTHER" id="PTHR36985:SF1">
    <property type="entry name" value="TRANSLOCATION AND ASSEMBLY MODULE SUBUNIT TAMB"/>
    <property type="match status" value="1"/>
</dbReference>
<keyword evidence="3" id="KW-1133">Transmembrane helix</keyword>
<dbReference type="GO" id="GO:0005886">
    <property type="term" value="C:plasma membrane"/>
    <property type="evidence" value="ECO:0007669"/>
    <property type="project" value="InterPro"/>
</dbReference>
<dbReference type="InterPro" id="IPR007452">
    <property type="entry name" value="TamB_C"/>
</dbReference>
<dbReference type="GO" id="GO:0009306">
    <property type="term" value="P:protein secretion"/>
    <property type="evidence" value="ECO:0007669"/>
    <property type="project" value="InterPro"/>
</dbReference>
<evidence type="ECO:0000256" key="2">
    <source>
        <dbReference type="ARBA" id="ARBA00022692"/>
    </source>
</evidence>
<reference evidence="6 7" key="1">
    <citation type="submission" date="2018-06" db="EMBL/GenBank/DDBJ databases">
        <authorList>
            <consortium name="Pathogen Informatics"/>
            <person name="Doyle S."/>
        </authorList>
    </citation>
    <scope>NUCLEOTIDE SEQUENCE [LARGE SCALE GENOMIC DNA]</scope>
    <source>
        <strain evidence="6 7">NCTC12121</strain>
    </source>
</reference>